<evidence type="ECO:0000313" key="16">
    <source>
        <dbReference type="Proteomes" id="UP000256899"/>
    </source>
</evidence>
<keyword evidence="10 13" id="KW-0472">Membrane</keyword>
<dbReference type="Gene3D" id="6.10.250.2080">
    <property type="match status" value="1"/>
</dbReference>
<reference evidence="16" key="1">
    <citation type="submission" date="2018-08" db="EMBL/GenBank/DDBJ databases">
        <title>Thalassotalea euphylliae genome.</title>
        <authorList>
            <person name="Summers S."/>
            <person name="Rice S.A."/>
            <person name="Freckelton M.L."/>
            <person name="Nedved B.T."/>
            <person name="Hadfield M.G."/>
        </authorList>
    </citation>
    <scope>NUCLEOTIDE SEQUENCE [LARGE SCALE GENOMIC DNA]</scope>
    <source>
        <strain evidence="16">H3</strain>
    </source>
</reference>
<evidence type="ECO:0000256" key="1">
    <source>
        <dbReference type="ARBA" id="ARBA00004651"/>
    </source>
</evidence>
<feature type="transmembrane region" description="Helical" evidence="13">
    <location>
        <begin position="150"/>
        <end position="168"/>
    </location>
</feature>
<dbReference type="InterPro" id="IPR006136">
    <property type="entry name" value="FlhB"/>
</dbReference>
<dbReference type="InterPro" id="IPR029025">
    <property type="entry name" value="T3SS_substrate_exporter_C"/>
</dbReference>
<dbReference type="PRINTS" id="PR00950">
    <property type="entry name" value="TYPE3IMSPROT"/>
</dbReference>
<keyword evidence="8 13" id="KW-0653">Protein transport</keyword>
<evidence type="ECO:0000256" key="7">
    <source>
        <dbReference type="ARBA" id="ARBA00022795"/>
    </source>
</evidence>
<accession>A0A3E0U0M7</accession>
<dbReference type="InterPro" id="IPR006135">
    <property type="entry name" value="T3SS_substrate_exporter"/>
</dbReference>
<keyword evidence="5 13" id="KW-1003">Cell membrane</keyword>
<comment type="subcellular location">
    <subcellularLocation>
        <location evidence="1">Cell membrane</location>
        <topology evidence="1">Multi-pass membrane protein</topology>
    </subcellularLocation>
</comment>
<keyword evidence="15" id="KW-0969">Cilium</keyword>
<dbReference type="RefSeq" id="WP_116014464.1">
    <property type="nucleotide sequence ID" value="NZ_QUOT01000001.1"/>
</dbReference>
<sequence length="376" mass="41950">MADSDSGERSEEPTAKKLSEARQKGQIPRSKDLGTMFVLISSAVALLMVGDSLVLSLSQMMKRMFTFTREEVMDTQNIFNIVGEVFAGVMYPMLWIFAIITLAAFVGNTLLGGMNFSWEAMAPKASKLSPLQGFKRMLGVQAGVELIKSLLKFFVVFFVAITLLTVLFEEIISLSLESAPSNFGHAVEMLLWMFLVLACSLGIIAAIDAPYQVWNHTRQLKMTKQEVKDEMKNTEGSPEIKGRIRRAQYEMSQRRMMQDVPQADVVITNPTHYSVALKYDTEQGGAPMMIAKGADQMAIHIRTIAKEHGVEILQSPALARSLYYTAEVNEEIPEALFAAVAQVLAFIFQLRAHRSGKGRRPVPLAKNLPIPDDYRY</sequence>
<evidence type="ECO:0000256" key="3">
    <source>
        <dbReference type="ARBA" id="ARBA00021622"/>
    </source>
</evidence>
<keyword evidence="4 13" id="KW-0813">Transport</keyword>
<comment type="similarity">
    <text evidence="2 13">Belongs to the type III secretion exporter family.</text>
</comment>
<feature type="region of interest" description="Disordered" evidence="14">
    <location>
        <begin position="1"/>
        <end position="26"/>
    </location>
</feature>
<organism evidence="15 16">
    <name type="scientific">Thalassotalea euphylliae</name>
    <dbReference type="NCBI Taxonomy" id="1655234"/>
    <lineage>
        <taxon>Bacteria</taxon>
        <taxon>Pseudomonadati</taxon>
        <taxon>Pseudomonadota</taxon>
        <taxon>Gammaproteobacteria</taxon>
        <taxon>Alteromonadales</taxon>
        <taxon>Colwelliaceae</taxon>
        <taxon>Thalassotalea</taxon>
    </lineage>
</organism>
<feature type="transmembrane region" description="Helical" evidence="13">
    <location>
        <begin position="189"/>
        <end position="207"/>
    </location>
</feature>
<evidence type="ECO:0000256" key="13">
    <source>
        <dbReference type="RuleBase" id="RU364091"/>
    </source>
</evidence>
<feature type="transmembrane region" description="Helical" evidence="13">
    <location>
        <begin position="36"/>
        <end position="57"/>
    </location>
</feature>
<evidence type="ECO:0000256" key="9">
    <source>
        <dbReference type="ARBA" id="ARBA00022989"/>
    </source>
</evidence>
<protein>
    <recommendedName>
        <fullName evidence="3 13">Flagellar biosynthetic protein FlhB</fullName>
    </recommendedName>
</protein>
<comment type="function">
    <text evidence="12 13">Required for formation of the rod structure in the basal body of the flagellar apparatus. Together with FliI and FliH, may constitute the export apparatus of flagellin.</text>
</comment>
<dbReference type="PANTHER" id="PTHR30531">
    <property type="entry name" value="FLAGELLAR BIOSYNTHETIC PROTEIN FLHB"/>
    <property type="match status" value="1"/>
</dbReference>
<comment type="caution">
    <text evidence="15">The sequence shown here is derived from an EMBL/GenBank/DDBJ whole genome shotgun (WGS) entry which is preliminary data.</text>
</comment>
<dbReference type="GO" id="GO:0044780">
    <property type="term" value="P:bacterial-type flagellum assembly"/>
    <property type="evidence" value="ECO:0007669"/>
    <property type="project" value="InterPro"/>
</dbReference>
<dbReference type="SUPFAM" id="SSF160544">
    <property type="entry name" value="EscU C-terminal domain-like"/>
    <property type="match status" value="1"/>
</dbReference>
<evidence type="ECO:0000256" key="4">
    <source>
        <dbReference type="ARBA" id="ARBA00022448"/>
    </source>
</evidence>
<dbReference type="PANTHER" id="PTHR30531:SF12">
    <property type="entry name" value="FLAGELLAR BIOSYNTHETIC PROTEIN FLHB"/>
    <property type="match status" value="1"/>
</dbReference>
<evidence type="ECO:0000313" key="15">
    <source>
        <dbReference type="EMBL" id="REL30250.1"/>
    </source>
</evidence>
<dbReference type="GO" id="GO:0005886">
    <property type="term" value="C:plasma membrane"/>
    <property type="evidence" value="ECO:0007669"/>
    <property type="project" value="UniProtKB-SubCell"/>
</dbReference>
<dbReference type="NCBIfam" id="TIGR00328">
    <property type="entry name" value="flhB"/>
    <property type="match status" value="1"/>
</dbReference>
<evidence type="ECO:0000256" key="11">
    <source>
        <dbReference type="ARBA" id="ARBA00023225"/>
    </source>
</evidence>
<keyword evidence="11 13" id="KW-1006">Bacterial flagellum protein export</keyword>
<evidence type="ECO:0000256" key="2">
    <source>
        <dbReference type="ARBA" id="ARBA00010690"/>
    </source>
</evidence>
<dbReference type="Gene3D" id="3.40.1690.10">
    <property type="entry name" value="secretion proteins EscU"/>
    <property type="match status" value="1"/>
</dbReference>
<evidence type="ECO:0000256" key="5">
    <source>
        <dbReference type="ARBA" id="ARBA00022475"/>
    </source>
</evidence>
<keyword evidence="6 13" id="KW-0812">Transmembrane</keyword>
<dbReference type="Proteomes" id="UP000256899">
    <property type="component" value="Unassembled WGS sequence"/>
</dbReference>
<evidence type="ECO:0000256" key="8">
    <source>
        <dbReference type="ARBA" id="ARBA00022927"/>
    </source>
</evidence>
<keyword evidence="15" id="KW-0966">Cell projection</keyword>
<name>A0A3E0U0M7_9GAMM</name>
<dbReference type="Pfam" id="PF01312">
    <property type="entry name" value="Bac_export_2"/>
    <property type="match status" value="1"/>
</dbReference>
<dbReference type="GO" id="GO:0009306">
    <property type="term" value="P:protein secretion"/>
    <property type="evidence" value="ECO:0007669"/>
    <property type="project" value="InterPro"/>
</dbReference>
<gene>
    <name evidence="13 15" type="primary">flhB</name>
    <name evidence="15" type="ORF">DXX94_05765</name>
</gene>
<dbReference type="EMBL" id="QUOT01000001">
    <property type="protein sequence ID" value="REL30250.1"/>
    <property type="molecule type" value="Genomic_DNA"/>
</dbReference>
<evidence type="ECO:0000256" key="10">
    <source>
        <dbReference type="ARBA" id="ARBA00023136"/>
    </source>
</evidence>
<proteinExistence type="inferred from homology"/>
<keyword evidence="7 13" id="KW-1005">Bacterial flagellum biogenesis</keyword>
<evidence type="ECO:0000256" key="6">
    <source>
        <dbReference type="ARBA" id="ARBA00022692"/>
    </source>
</evidence>
<evidence type="ECO:0000256" key="14">
    <source>
        <dbReference type="SAM" id="MobiDB-lite"/>
    </source>
</evidence>
<dbReference type="FunFam" id="3.40.1690.10:FF:000001">
    <property type="entry name" value="Flagellar biosynthetic protein FlhB"/>
    <property type="match status" value="1"/>
</dbReference>
<keyword evidence="9 13" id="KW-1133">Transmembrane helix</keyword>
<feature type="transmembrane region" description="Helical" evidence="13">
    <location>
        <begin position="78"/>
        <end position="106"/>
    </location>
</feature>
<keyword evidence="16" id="KW-1185">Reference proteome</keyword>
<dbReference type="AlphaFoldDB" id="A0A3E0U0M7"/>
<keyword evidence="15" id="KW-0282">Flagellum</keyword>
<feature type="compositionally biased region" description="Basic and acidic residues" evidence="14">
    <location>
        <begin position="1"/>
        <end position="23"/>
    </location>
</feature>
<evidence type="ECO:0000256" key="12">
    <source>
        <dbReference type="ARBA" id="ARBA00025078"/>
    </source>
</evidence>